<evidence type="ECO:0000256" key="4">
    <source>
        <dbReference type="ARBA" id="ARBA00022989"/>
    </source>
</evidence>
<accession>A0A8H6JQ50</accession>
<evidence type="ECO:0000259" key="7">
    <source>
        <dbReference type="PROSITE" id="PS50850"/>
    </source>
</evidence>
<dbReference type="EMBL" id="WIGN01000025">
    <property type="protein sequence ID" value="KAF6816801.1"/>
    <property type="molecule type" value="Genomic_DNA"/>
</dbReference>
<dbReference type="GO" id="GO:0016020">
    <property type="term" value="C:membrane"/>
    <property type="evidence" value="ECO:0007669"/>
    <property type="project" value="UniProtKB-SubCell"/>
</dbReference>
<sequence length="370" mass="40735">MAVTNKVPHTSQHVEAPANVDLESMANRQDDKITFQYMWENKRVLGWCLLIFLLPVNFGYEASTVDSQCRDIGLFVSAFATGFISDRIGRKKTIIVACILCVAGVIVQYFSKSIMQIFGGKIVACFGFGLGHSLGPVFVAELAPVKVRGTCLALVNTMIVIGQWLNSLAVFATDKTHSDSLAWRIPIITQIVPPGLLLLGLPFLAESPSWLVMQGRHEEAAQSFRRFNGPNFDVDTAMTIMTVAVAKEQEISKESGTWLQCFRGSDGRRTLIICMVYISQQFIGVNFISGYLTYYFRLAGVQNPIGIAQAAFAVQLFGNMCSWPLIDRVGRRPMTFGGCFVMKGALLVIGGIGTLENNQEALMATIFMIK</sequence>
<dbReference type="Pfam" id="PF00083">
    <property type="entry name" value="Sugar_tr"/>
    <property type="match status" value="1"/>
</dbReference>
<dbReference type="PANTHER" id="PTHR48022">
    <property type="entry name" value="PLASTIDIC GLUCOSE TRANSPORTER 4"/>
    <property type="match status" value="1"/>
</dbReference>
<dbReference type="InterPro" id="IPR036259">
    <property type="entry name" value="MFS_trans_sf"/>
</dbReference>
<protein>
    <submittedName>
        <fullName evidence="8">Maltose permease</fullName>
    </submittedName>
</protein>
<proteinExistence type="inferred from homology"/>
<dbReference type="InterPro" id="IPR020846">
    <property type="entry name" value="MFS_dom"/>
</dbReference>
<keyword evidence="3 6" id="KW-0812">Transmembrane</keyword>
<evidence type="ECO:0000256" key="5">
    <source>
        <dbReference type="ARBA" id="ARBA00023136"/>
    </source>
</evidence>
<evidence type="ECO:0000313" key="9">
    <source>
        <dbReference type="Proteomes" id="UP000652219"/>
    </source>
</evidence>
<dbReference type="InterPro" id="IPR005829">
    <property type="entry name" value="Sugar_transporter_CS"/>
</dbReference>
<feature type="transmembrane region" description="Helical" evidence="6">
    <location>
        <begin position="151"/>
        <end position="171"/>
    </location>
</feature>
<dbReference type="PANTHER" id="PTHR48022:SF5">
    <property type="entry name" value="ALPHA-GLUCOSIDES PERMEASE MPH2-RELATED"/>
    <property type="match status" value="1"/>
</dbReference>
<evidence type="ECO:0000256" key="1">
    <source>
        <dbReference type="ARBA" id="ARBA00004141"/>
    </source>
</evidence>
<evidence type="ECO:0000256" key="2">
    <source>
        <dbReference type="ARBA" id="ARBA00010992"/>
    </source>
</evidence>
<feature type="domain" description="Major facilitator superfamily (MFS) profile" evidence="7">
    <location>
        <begin position="1"/>
        <end position="370"/>
    </location>
</feature>
<feature type="transmembrane region" description="Helical" evidence="6">
    <location>
        <begin position="271"/>
        <end position="294"/>
    </location>
</feature>
<feature type="transmembrane region" description="Helical" evidence="6">
    <location>
        <begin position="93"/>
        <end position="111"/>
    </location>
</feature>
<keyword evidence="5 6" id="KW-0472">Membrane</keyword>
<evidence type="ECO:0000256" key="6">
    <source>
        <dbReference type="SAM" id="Phobius"/>
    </source>
</evidence>
<comment type="caution">
    <text evidence="8">The sequence shown here is derived from an EMBL/GenBank/DDBJ whole genome shotgun (WGS) entry which is preliminary data.</text>
</comment>
<dbReference type="PROSITE" id="PS50850">
    <property type="entry name" value="MFS"/>
    <property type="match status" value="1"/>
</dbReference>
<comment type="similarity">
    <text evidence="2">Belongs to the major facilitator superfamily. Sugar transporter (TC 2.A.1.1) family.</text>
</comment>
<dbReference type="InterPro" id="IPR005828">
    <property type="entry name" value="MFS_sugar_transport-like"/>
</dbReference>
<feature type="transmembrane region" description="Helical" evidence="6">
    <location>
        <begin position="44"/>
        <end position="60"/>
    </location>
</feature>
<evidence type="ECO:0000256" key="3">
    <source>
        <dbReference type="ARBA" id="ARBA00022692"/>
    </source>
</evidence>
<organism evidence="8 9">
    <name type="scientific">Colletotrichum sojae</name>
    <dbReference type="NCBI Taxonomy" id="2175907"/>
    <lineage>
        <taxon>Eukaryota</taxon>
        <taxon>Fungi</taxon>
        <taxon>Dikarya</taxon>
        <taxon>Ascomycota</taxon>
        <taxon>Pezizomycotina</taxon>
        <taxon>Sordariomycetes</taxon>
        <taxon>Hypocreomycetidae</taxon>
        <taxon>Glomerellales</taxon>
        <taxon>Glomerellaceae</taxon>
        <taxon>Colletotrichum</taxon>
        <taxon>Colletotrichum orchidearum species complex</taxon>
    </lineage>
</organism>
<name>A0A8H6JQ50_9PEZI</name>
<keyword evidence="9" id="KW-1185">Reference proteome</keyword>
<dbReference type="Proteomes" id="UP000652219">
    <property type="component" value="Unassembled WGS sequence"/>
</dbReference>
<keyword evidence="4 6" id="KW-1133">Transmembrane helix</keyword>
<feature type="transmembrane region" description="Helical" evidence="6">
    <location>
        <begin position="306"/>
        <end position="326"/>
    </location>
</feature>
<dbReference type="SUPFAM" id="SSF103473">
    <property type="entry name" value="MFS general substrate transporter"/>
    <property type="match status" value="1"/>
</dbReference>
<feature type="transmembrane region" description="Helical" evidence="6">
    <location>
        <begin position="117"/>
        <end position="139"/>
    </location>
</feature>
<reference evidence="8 9" key="1">
    <citation type="journal article" date="2020" name="Phytopathology">
        <title>Genome Sequence Resources of Colletotrichum truncatum, C. plurivorum, C. musicola, and C. sojae: Four Species Pathogenic to Soybean (Glycine max).</title>
        <authorList>
            <person name="Rogerio F."/>
            <person name="Boufleur T.R."/>
            <person name="Ciampi-Guillardi M."/>
            <person name="Sukno S.A."/>
            <person name="Thon M.R."/>
            <person name="Massola Junior N.S."/>
            <person name="Baroncelli R."/>
        </authorList>
    </citation>
    <scope>NUCLEOTIDE SEQUENCE [LARGE SCALE GENOMIC DNA]</scope>
    <source>
        <strain evidence="8 9">LFN0009</strain>
    </source>
</reference>
<dbReference type="Gene3D" id="1.20.1250.20">
    <property type="entry name" value="MFS general substrate transporter like domains"/>
    <property type="match status" value="1"/>
</dbReference>
<dbReference type="PROSITE" id="PS00216">
    <property type="entry name" value="SUGAR_TRANSPORT_1"/>
    <property type="match status" value="1"/>
</dbReference>
<comment type="subcellular location">
    <subcellularLocation>
        <location evidence="1">Membrane</location>
        <topology evidence="1">Multi-pass membrane protein</topology>
    </subcellularLocation>
</comment>
<dbReference type="InterPro" id="IPR050360">
    <property type="entry name" value="MFS_Sugar_Transporters"/>
</dbReference>
<dbReference type="GO" id="GO:0005351">
    <property type="term" value="F:carbohydrate:proton symporter activity"/>
    <property type="evidence" value="ECO:0007669"/>
    <property type="project" value="TreeGrafter"/>
</dbReference>
<evidence type="ECO:0000313" key="8">
    <source>
        <dbReference type="EMBL" id="KAF6816801.1"/>
    </source>
</evidence>
<dbReference type="AlphaFoldDB" id="A0A8H6JQ50"/>
<gene>
    <name evidence="8" type="ORF">CSOJ01_02732</name>
</gene>